<dbReference type="Gene3D" id="3.40.30.10">
    <property type="entry name" value="Glutaredoxin"/>
    <property type="match status" value="1"/>
</dbReference>
<keyword evidence="1 7" id="KW-0575">Peroxidase</keyword>
<dbReference type="RefSeq" id="WP_091199977.1">
    <property type="nucleotide sequence ID" value="NZ_FOKC01000008.1"/>
</dbReference>
<protein>
    <submittedName>
        <fullName evidence="6 7">Thiol peroxidase</fullName>
    </submittedName>
</protein>
<evidence type="ECO:0000313" key="8">
    <source>
        <dbReference type="Proteomes" id="UP000199113"/>
    </source>
</evidence>
<dbReference type="PROSITE" id="PS51352">
    <property type="entry name" value="THIOREDOXIN_2"/>
    <property type="match status" value="1"/>
</dbReference>
<proteinExistence type="predicted"/>
<evidence type="ECO:0000259" key="5">
    <source>
        <dbReference type="PROSITE" id="PS51352"/>
    </source>
</evidence>
<keyword evidence="4" id="KW-0676">Redox-active center</keyword>
<dbReference type="NCBIfam" id="NF001808">
    <property type="entry name" value="PRK00522.1"/>
    <property type="match status" value="1"/>
</dbReference>
<keyword evidence="9" id="KW-1185">Reference proteome</keyword>
<reference evidence="6 9" key="3">
    <citation type="submission" date="2017-12" db="EMBL/GenBank/DDBJ databases">
        <title>Pharmacopeia of the Arctic Ocean.</title>
        <authorList>
            <person name="Collins E."/>
            <person name="Ducluzeau A.-L."/>
        </authorList>
    </citation>
    <scope>NUCLEOTIDE SEQUENCE [LARGE SCALE GENOMIC DNA]</scope>
    <source>
        <strain evidence="6 9">DSM 23325</strain>
    </source>
</reference>
<dbReference type="GO" id="GO:0008379">
    <property type="term" value="F:thioredoxin peroxidase activity"/>
    <property type="evidence" value="ECO:0007669"/>
    <property type="project" value="InterPro"/>
</dbReference>
<evidence type="ECO:0000256" key="1">
    <source>
        <dbReference type="ARBA" id="ARBA00022559"/>
    </source>
</evidence>
<keyword evidence="2" id="KW-0049">Antioxidant</keyword>
<evidence type="ECO:0000313" key="6">
    <source>
        <dbReference type="EMBL" id="PKH43458.1"/>
    </source>
</evidence>
<evidence type="ECO:0000313" key="9">
    <source>
        <dbReference type="Proteomes" id="UP000233565"/>
    </source>
</evidence>
<reference evidence="8" key="1">
    <citation type="submission" date="2016-10" db="EMBL/GenBank/DDBJ databases">
        <authorList>
            <person name="Varghese N."/>
            <person name="Submissions S."/>
        </authorList>
    </citation>
    <scope>NUCLEOTIDE SEQUENCE [LARGE SCALE GENOMIC DNA]</scope>
    <source>
        <strain evidence="8">CGMCC 1.10697</strain>
    </source>
</reference>
<dbReference type="InterPro" id="IPR002065">
    <property type="entry name" value="TPX"/>
</dbReference>
<dbReference type="PANTHER" id="PTHR43110:SF1">
    <property type="entry name" value="THIOL PEROXIDASE"/>
    <property type="match status" value="1"/>
</dbReference>
<feature type="domain" description="Thioredoxin" evidence="5">
    <location>
        <begin position="18"/>
        <end position="165"/>
    </location>
</feature>
<dbReference type="InterPro" id="IPR013766">
    <property type="entry name" value="Thioredoxin_domain"/>
</dbReference>
<dbReference type="Proteomes" id="UP000233565">
    <property type="component" value="Unassembled WGS sequence"/>
</dbReference>
<accession>A0A1I1AAM0</accession>
<keyword evidence="3" id="KW-1015">Disulfide bond</keyword>
<evidence type="ECO:0000256" key="4">
    <source>
        <dbReference type="ARBA" id="ARBA00023284"/>
    </source>
</evidence>
<dbReference type="EMBL" id="PJBV01000011">
    <property type="protein sequence ID" value="PKH43458.1"/>
    <property type="molecule type" value="Genomic_DNA"/>
</dbReference>
<sequence>MATTQLGDNTVNTVGELPAVGSQAPGWDLVGLKFQPVTDADLAGKRVVLNIFPSIDTGVCQASVRKFNELAAGLDNTTVVNVSVDLPLAQARFCGAEGIEAVEVGSAFRSSFGEDYGVAMADGGWKGMLARAVVVLDTDHTVLHTQLTDAIGVEPDYDAAVAALS</sequence>
<reference evidence="7" key="2">
    <citation type="submission" date="2016-10" db="EMBL/GenBank/DDBJ databases">
        <authorList>
            <person name="de Groot N.N."/>
        </authorList>
    </citation>
    <scope>NUCLEOTIDE SEQUENCE [LARGE SCALE GENOMIC DNA]</scope>
    <source>
        <strain evidence="7">CGMCC 1.10697</strain>
    </source>
</reference>
<dbReference type="SUPFAM" id="SSF52833">
    <property type="entry name" value="Thioredoxin-like"/>
    <property type="match status" value="1"/>
</dbReference>
<dbReference type="PANTHER" id="PTHR43110">
    <property type="entry name" value="THIOL PEROXIDASE"/>
    <property type="match status" value="1"/>
</dbReference>
<dbReference type="Pfam" id="PF08534">
    <property type="entry name" value="Redoxin"/>
    <property type="match status" value="1"/>
</dbReference>
<evidence type="ECO:0000256" key="3">
    <source>
        <dbReference type="ARBA" id="ARBA00023157"/>
    </source>
</evidence>
<name>A0A1I1AAM0_9ACTN</name>
<keyword evidence="1 7" id="KW-0560">Oxidoreductase</keyword>
<dbReference type="InterPro" id="IPR050455">
    <property type="entry name" value="Tpx_Peroxidase_subfamily"/>
</dbReference>
<dbReference type="InterPro" id="IPR013740">
    <property type="entry name" value="Redoxin"/>
</dbReference>
<dbReference type="Proteomes" id="UP000199113">
    <property type="component" value="Unassembled WGS sequence"/>
</dbReference>
<evidence type="ECO:0000313" key="7">
    <source>
        <dbReference type="EMBL" id="SFB35029.1"/>
    </source>
</evidence>
<dbReference type="STRING" id="748909.SAMN05192575_10883"/>
<evidence type="ECO:0000256" key="2">
    <source>
        <dbReference type="ARBA" id="ARBA00022862"/>
    </source>
</evidence>
<dbReference type="AlphaFoldDB" id="A0A1I1AAM0"/>
<organism evidence="7 8">
    <name type="scientific">Nocardioides alpinus</name>
    <dbReference type="NCBI Taxonomy" id="748909"/>
    <lineage>
        <taxon>Bacteria</taxon>
        <taxon>Bacillati</taxon>
        <taxon>Actinomycetota</taxon>
        <taxon>Actinomycetes</taxon>
        <taxon>Propionibacteriales</taxon>
        <taxon>Nocardioidaceae</taxon>
        <taxon>Nocardioides</taxon>
    </lineage>
</organism>
<dbReference type="CDD" id="cd03014">
    <property type="entry name" value="PRX_Atyp2cys"/>
    <property type="match status" value="1"/>
</dbReference>
<gene>
    <name evidence="6" type="ORF">CXG46_03065</name>
    <name evidence="7" type="ORF">SAMN05192575_10883</name>
</gene>
<dbReference type="InterPro" id="IPR036249">
    <property type="entry name" value="Thioredoxin-like_sf"/>
</dbReference>
<dbReference type="OrthoDB" id="9781543at2"/>
<dbReference type="EMBL" id="FOKC01000008">
    <property type="protein sequence ID" value="SFB35029.1"/>
    <property type="molecule type" value="Genomic_DNA"/>
</dbReference>